<dbReference type="InterPro" id="IPR024072">
    <property type="entry name" value="DHFR-like_dom_sf"/>
</dbReference>
<dbReference type="InterPro" id="IPR004794">
    <property type="entry name" value="Eubact_RibD"/>
</dbReference>
<evidence type="ECO:0000313" key="4">
    <source>
        <dbReference type="Proteomes" id="UP001434737"/>
    </source>
</evidence>
<dbReference type="EMBL" id="CP145316">
    <property type="protein sequence ID" value="XAM18799.1"/>
    <property type="molecule type" value="Genomic_DNA"/>
</dbReference>
<keyword evidence="4" id="KW-1185">Reference proteome</keyword>
<sequence length="365" mass="40590">MRSSDELLLHYCCALAWQHQTLALPNPSVGAIVVAQNGEILATGVHIIAGSPHAEVLAIQAAYYKLTGDKQILNLTKSEDIHHYLLSHHQGIFQQCALYVSLEPCNHQGKTPPCAALVAALKFAKVCIAMCESHSLAAGGLTHLLTHNLNAFYVQSPAVQHIAQSLLLPFHTLRNKGRFTLFKLAKRLDGSYKNGHISHQDAQIFTHNQRSVCDYICISGNTLRHDNPLLNARYAIPPYNSLATQQVFILSRIQKSLESLKASTCADSQDSYRVSKMLETSYNALKHRIHFSDNPGEIENLQGFVIIEGGFELLATLRKNIDMLLIHQSLEAQHAEGEYLTHSFSGRFTLLHQMTLGEDIALWLQ</sequence>
<dbReference type="SUPFAM" id="SSF53597">
    <property type="entry name" value="Dihydrofolate reductase-like"/>
    <property type="match status" value="1"/>
</dbReference>
<dbReference type="EC" id="1.1.1.193" evidence="3"/>
<name>A0ABZ3F9T2_9HELI</name>
<dbReference type="GO" id="GO:0008703">
    <property type="term" value="F:5-amino-6-(5-phosphoribosylamino)uracil reductase activity"/>
    <property type="evidence" value="ECO:0007669"/>
    <property type="project" value="UniProtKB-EC"/>
</dbReference>
<keyword evidence="3" id="KW-0560">Oxidoreductase</keyword>
<dbReference type="NCBIfam" id="TIGR00326">
    <property type="entry name" value="eubact_ribD"/>
    <property type="match status" value="1"/>
</dbReference>
<dbReference type="InterPro" id="IPR016193">
    <property type="entry name" value="Cytidine_deaminase-like"/>
</dbReference>
<dbReference type="SUPFAM" id="SSF53927">
    <property type="entry name" value="Cytidine deaminase-like"/>
    <property type="match status" value="1"/>
</dbReference>
<gene>
    <name evidence="3" type="primary">ribD</name>
    <name evidence="3" type="ORF">V3I05_03705</name>
</gene>
<evidence type="ECO:0000259" key="2">
    <source>
        <dbReference type="PROSITE" id="PS51747"/>
    </source>
</evidence>
<dbReference type="Pfam" id="PF00383">
    <property type="entry name" value="dCMP_cyt_deam_1"/>
    <property type="match status" value="1"/>
</dbReference>
<reference evidence="3 4" key="1">
    <citation type="submission" date="2024-02" db="EMBL/GenBank/DDBJ databases">
        <title>Genome and pathogenicity analysis of Helicobacter mastomyrinus isolated from mice.</title>
        <authorList>
            <person name="Zhu L."/>
        </authorList>
    </citation>
    <scope>NUCLEOTIDE SEQUENCE [LARGE SCALE GENOMIC DNA]</scope>
    <source>
        <strain evidence="3 4">Hm-17</strain>
    </source>
</reference>
<dbReference type="GO" id="GO:0008835">
    <property type="term" value="F:diaminohydroxyphosphoribosylaminopyrimidine deaminase activity"/>
    <property type="evidence" value="ECO:0007669"/>
    <property type="project" value="UniProtKB-EC"/>
</dbReference>
<dbReference type="Gene3D" id="3.40.430.10">
    <property type="entry name" value="Dihydrofolate Reductase, subunit A"/>
    <property type="match status" value="1"/>
</dbReference>
<protein>
    <submittedName>
        <fullName evidence="3">Bifunctional diaminohydroxyphosphoribosylaminopyrimidine deaminase/5-amino-6-(5-phosphoribosylamino)uracil reductase RibD</fullName>
        <ecNumber evidence="3">1.1.1.193</ecNumber>
        <ecNumber evidence="3">3.5.4.26</ecNumber>
    </submittedName>
</protein>
<comment type="pathway">
    <text evidence="1">Cofactor biosynthesis; riboflavin biosynthesis.</text>
</comment>
<evidence type="ECO:0000256" key="1">
    <source>
        <dbReference type="ARBA" id="ARBA00005104"/>
    </source>
</evidence>
<dbReference type="CDD" id="cd01284">
    <property type="entry name" value="Riboflavin_deaminase-reductase"/>
    <property type="match status" value="1"/>
</dbReference>
<evidence type="ECO:0000313" key="3">
    <source>
        <dbReference type="EMBL" id="XAM18799.1"/>
    </source>
</evidence>
<dbReference type="InterPro" id="IPR002125">
    <property type="entry name" value="CMP_dCMP_dom"/>
</dbReference>
<keyword evidence="3" id="KW-0378">Hydrolase</keyword>
<dbReference type="Proteomes" id="UP001434737">
    <property type="component" value="Chromosome"/>
</dbReference>
<feature type="domain" description="CMP/dCMP-type deaminase" evidence="2">
    <location>
        <begin position="5"/>
        <end position="152"/>
    </location>
</feature>
<accession>A0ABZ3F9T2</accession>
<organism evidence="3 4">
    <name type="scientific">Helicobacter mastomyrinus</name>
    <dbReference type="NCBI Taxonomy" id="287948"/>
    <lineage>
        <taxon>Bacteria</taxon>
        <taxon>Pseudomonadati</taxon>
        <taxon>Campylobacterota</taxon>
        <taxon>Epsilonproteobacteria</taxon>
        <taxon>Campylobacterales</taxon>
        <taxon>Helicobacteraceae</taxon>
        <taxon>Helicobacter</taxon>
    </lineage>
</organism>
<dbReference type="EC" id="3.5.4.26" evidence="3"/>
<dbReference type="Gene3D" id="3.40.140.10">
    <property type="entry name" value="Cytidine Deaminase, domain 2"/>
    <property type="match status" value="1"/>
</dbReference>
<dbReference type="PROSITE" id="PS51747">
    <property type="entry name" value="CYT_DCMP_DEAMINASES_2"/>
    <property type="match status" value="1"/>
</dbReference>
<dbReference type="RefSeq" id="WP_343354045.1">
    <property type="nucleotide sequence ID" value="NZ_CP145316.1"/>
</dbReference>
<proteinExistence type="predicted"/>